<accession>A0A1D3CYM0</accession>
<evidence type="ECO:0000313" key="1">
    <source>
        <dbReference type="EMBL" id="OEH76293.1"/>
    </source>
</evidence>
<name>A0A1D3CYM0_9EIME</name>
<dbReference type="EMBL" id="JROU02001491">
    <property type="protein sequence ID" value="OEH76293.1"/>
    <property type="molecule type" value="Genomic_DNA"/>
</dbReference>
<organism evidence="1 2">
    <name type="scientific">Cyclospora cayetanensis</name>
    <dbReference type="NCBI Taxonomy" id="88456"/>
    <lineage>
        <taxon>Eukaryota</taxon>
        <taxon>Sar</taxon>
        <taxon>Alveolata</taxon>
        <taxon>Apicomplexa</taxon>
        <taxon>Conoidasida</taxon>
        <taxon>Coccidia</taxon>
        <taxon>Eucoccidiorida</taxon>
        <taxon>Eimeriorina</taxon>
        <taxon>Eimeriidae</taxon>
        <taxon>Cyclospora</taxon>
    </lineage>
</organism>
<sequence length="106" mass="12015">MDRLLVLRLLGAEEEPAPYSRFRELQQQLLQFTVDTVQQKVAKATASANPFLAFKCARLCTLLLREGPPGFRLLLQRANPNPLRVLETFRFVLHACANTLPPARVE</sequence>
<protein>
    <submittedName>
        <fullName evidence="1">Uncharacterized protein</fullName>
    </submittedName>
</protein>
<dbReference type="AlphaFoldDB" id="A0A1D3CYM0"/>
<keyword evidence="2" id="KW-1185">Reference proteome</keyword>
<dbReference type="Gene3D" id="1.25.40.90">
    <property type="match status" value="1"/>
</dbReference>
<dbReference type="VEuPathDB" id="ToxoDB:cyc_09031"/>
<reference evidence="1 2" key="1">
    <citation type="journal article" date="2016" name="BMC Genomics">
        <title>Comparative genomics reveals Cyclospora cayetanensis possesses coccidia-like metabolism and invasion components but unique surface antigens.</title>
        <authorList>
            <person name="Liu S."/>
            <person name="Wang L."/>
            <person name="Zheng H."/>
            <person name="Xu Z."/>
            <person name="Roellig D.M."/>
            <person name="Li N."/>
            <person name="Frace M.A."/>
            <person name="Tang K."/>
            <person name="Arrowood M.J."/>
            <person name="Moss D.M."/>
            <person name="Zhang L."/>
            <person name="Feng Y."/>
            <person name="Xiao L."/>
        </authorList>
    </citation>
    <scope>NUCLEOTIDE SEQUENCE [LARGE SCALE GENOMIC DNA]</scope>
    <source>
        <strain evidence="1 2">CHN_HEN01</strain>
    </source>
</reference>
<proteinExistence type="predicted"/>
<dbReference type="InParanoid" id="A0A1D3CYM0"/>
<comment type="caution">
    <text evidence="1">The sequence shown here is derived from an EMBL/GenBank/DDBJ whole genome shotgun (WGS) entry which is preliminary data.</text>
</comment>
<dbReference type="InterPro" id="IPR008942">
    <property type="entry name" value="ENTH_VHS"/>
</dbReference>
<dbReference type="Proteomes" id="UP000095192">
    <property type="component" value="Unassembled WGS sequence"/>
</dbReference>
<gene>
    <name evidence="1" type="ORF">cyc_09031</name>
</gene>
<evidence type="ECO:0000313" key="2">
    <source>
        <dbReference type="Proteomes" id="UP000095192"/>
    </source>
</evidence>